<dbReference type="GO" id="GO:0034077">
    <property type="term" value="P:butanediol metabolic process"/>
    <property type="evidence" value="ECO:0007669"/>
    <property type="project" value="InterPro"/>
</dbReference>
<dbReference type="PATRIC" id="fig|1402.62.peg.284"/>
<dbReference type="Gene3D" id="3.40.50.1220">
    <property type="entry name" value="TPP-binding domain"/>
    <property type="match status" value="1"/>
</dbReference>
<dbReference type="AlphaFoldDB" id="A0A0B5HLI4"/>
<dbReference type="InterPro" id="IPR000399">
    <property type="entry name" value="TPP-bd_CS"/>
</dbReference>
<proteinExistence type="inferred from homology"/>
<dbReference type="Proteomes" id="UP000595038">
    <property type="component" value="Chromosome"/>
</dbReference>
<name>A0A0B5HLI4_BACLI</name>
<dbReference type="RefSeq" id="WP_003185851.1">
    <property type="nucleotide sequence ID" value="NZ_BEXU01000014.1"/>
</dbReference>
<dbReference type="InterPro" id="IPR012001">
    <property type="entry name" value="Thiamin_PyroP_enz_TPP-bd_dom"/>
</dbReference>
<keyword evidence="7" id="KW-0808">Transferase</keyword>
<evidence type="ECO:0000256" key="2">
    <source>
        <dbReference type="ARBA" id="ARBA00023052"/>
    </source>
</evidence>
<evidence type="ECO:0000313" key="11">
    <source>
        <dbReference type="Proteomes" id="UP000595038"/>
    </source>
</evidence>
<dbReference type="NCBIfam" id="NF006378">
    <property type="entry name" value="PRK08617.1"/>
    <property type="match status" value="1"/>
</dbReference>
<dbReference type="NCBIfam" id="NF006187">
    <property type="entry name" value="PRK08322.1"/>
    <property type="match status" value="1"/>
</dbReference>
<dbReference type="GO" id="GO:0000287">
    <property type="term" value="F:magnesium ion binding"/>
    <property type="evidence" value="ECO:0007669"/>
    <property type="project" value="InterPro"/>
</dbReference>
<dbReference type="InterPro" id="IPR029035">
    <property type="entry name" value="DHS-like_NAD/FAD-binding_dom"/>
</dbReference>
<sequence>MNNVAAKNETLTVRGAELVVDSLIQQGVTHVFGIPGAKIDAVFDVLKDKGPELIVCRHEQNAAFMAAAVGRLTGKPGVCLVTSGPGASNLATGLVTANTEGDPVVALAGAVKRADRLKKTHQSMDNAALFQPITKYSAEVEDANNIPEAVTNAFRAAASGQAGAAFLSFPQDVTAGPATAKPVKTMPAPKLGAASDEQISAAIAKIHNANLPVVLVGMKGGRPEAIEAVRRLLRKVKLPFVETYQAAGTLSHDLEDQYFGRIGLFRNQPGDMLLEKADVVLTVGYDPIEYDPVFWNGKGERSVIHLDEIQADIDHDYQPEIELIGDIAETLNHIEHDSLPVSIDESFAPVLDYLKKALEEQSEPPKETKTDLVHPLQIVRDLRELLSDDITVTCDIGSHAIWMSRYFRTYRPHGLLISNGMQTLGVALPWAIAATLVNPGQKVVSVSGDGGFLFSAMELETAVRLKAPIVHIVWNDSTYDMVAFQQEMKYKRTSGVDFGGIDIVKYAESFGAKGLRVNSPDELAEVLKAGLDAEGPVVIDIPVDYSDNIHLADQRFPKKFEEHFNKEASKQS</sequence>
<dbReference type="CDD" id="cd02010">
    <property type="entry name" value="TPP_ALS"/>
    <property type="match status" value="1"/>
</dbReference>
<evidence type="ECO:0000313" key="9">
    <source>
        <dbReference type="EMBL" id="TWL33076.1"/>
    </source>
</evidence>
<dbReference type="OMA" id="PGPYGCL"/>
<dbReference type="SUPFAM" id="SSF52518">
    <property type="entry name" value="Thiamin diphosphate-binding fold (THDP-binding)"/>
    <property type="match status" value="2"/>
</dbReference>
<dbReference type="GO" id="GO:0009097">
    <property type="term" value="P:isoleucine biosynthetic process"/>
    <property type="evidence" value="ECO:0007669"/>
    <property type="project" value="TreeGrafter"/>
</dbReference>
<dbReference type="GO" id="GO:0005948">
    <property type="term" value="C:acetolactate synthase complex"/>
    <property type="evidence" value="ECO:0007669"/>
    <property type="project" value="TreeGrafter"/>
</dbReference>
<dbReference type="EMBL" id="CP065647">
    <property type="protein sequence ID" value="QPR73809.1"/>
    <property type="molecule type" value="Genomic_DNA"/>
</dbReference>
<dbReference type="Proteomes" id="UP000435910">
    <property type="component" value="Unassembled WGS sequence"/>
</dbReference>
<evidence type="ECO:0000259" key="5">
    <source>
        <dbReference type="Pfam" id="PF02775"/>
    </source>
</evidence>
<gene>
    <name evidence="7" type="primary">alsS</name>
    <name evidence="9" type="ORF">CHCC16736_3888</name>
    <name evidence="8" type="ORF">I6G80_05965</name>
</gene>
<feature type="domain" description="Thiamine pyrophosphate enzyme TPP-binding" evidence="5">
    <location>
        <begin position="395"/>
        <end position="541"/>
    </location>
</feature>
<dbReference type="EC" id="2.2.1.6" evidence="7 8"/>
<dbReference type="CDD" id="cd07035">
    <property type="entry name" value="TPP_PYR_POX_like"/>
    <property type="match status" value="1"/>
</dbReference>
<reference evidence="9 10" key="2">
    <citation type="submission" date="2019-06" db="EMBL/GenBank/DDBJ databases">
        <title>Genome sequence analysis of &gt;100 Bacillus licheniformis strains suggests intrinsic resistance to this species.</title>
        <authorList>
            <person name="Wels M."/>
            <person name="Siezen R.J."/>
            <person name="Johansen E."/>
            <person name="Stuer-Lauridsen B."/>
            <person name="Bjerre K."/>
            <person name="Nielsen B.K.K."/>
        </authorList>
    </citation>
    <scope>NUCLEOTIDE SEQUENCE [LARGE SCALE GENOMIC DNA]</scope>
    <source>
        <strain evidence="9 10">BAC-16736</strain>
    </source>
</reference>
<dbReference type="EMBL" id="NILC01000004">
    <property type="protein sequence ID" value="TWL33076.1"/>
    <property type="molecule type" value="Genomic_DNA"/>
</dbReference>
<evidence type="ECO:0000256" key="1">
    <source>
        <dbReference type="ARBA" id="ARBA00007812"/>
    </source>
</evidence>
<dbReference type="InterPro" id="IPR011766">
    <property type="entry name" value="TPP_enzyme_TPP-bd"/>
</dbReference>
<accession>A0A0B5HLI4</accession>
<dbReference type="GO" id="GO:0030976">
    <property type="term" value="F:thiamine pyrophosphate binding"/>
    <property type="evidence" value="ECO:0007669"/>
    <property type="project" value="InterPro"/>
</dbReference>
<dbReference type="InterPro" id="IPR045229">
    <property type="entry name" value="TPP_enz"/>
</dbReference>
<dbReference type="InterPro" id="IPR029061">
    <property type="entry name" value="THDP-binding"/>
</dbReference>
<evidence type="ECO:0000313" key="8">
    <source>
        <dbReference type="EMBL" id="QPR73809.1"/>
    </source>
</evidence>
<reference evidence="7" key="1">
    <citation type="journal article" date="2015" name="Green Chem.">
        <title>An artificial enzymatic reaction cascade for a cell-free bio-system based on glycerol.</title>
        <authorList>
            <person name="Gao C."/>
            <person name="Li Z."/>
            <person name="Zhang L."/>
            <person name="Wang C."/>
            <person name="Li K."/>
            <person name="Ma C."/>
            <person name="Xu P."/>
        </authorList>
    </citation>
    <scope>NUCLEOTIDE SEQUENCE</scope>
    <source>
        <strain evidence="7">10-1-A</strain>
    </source>
</reference>
<keyword evidence="2 3" id="KW-0786">Thiamine pyrophosphate</keyword>
<evidence type="ECO:0000256" key="3">
    <source>
        <dbReference type="RuleBase" id="RU362132"/>
    </source>
</evidence>
<dbReference type="PANTHER" id="PTHR18968:SF129">
    <property type="entry name" value="ACETOLACTATE SYNTHASE"/>
    <property type="match status" value="1"/>
</dbReference>
<evidence type="ECO:0000259" key="4">
    <source>
        <dbReference type="Pfam" id="PF00205"/>
    </source>
</evidence>
<dbReference type="FunFam" id="3.40.50.1220:FF:000028">
    <property type="entry name" value="Acetolactate synthase, catabolic"/>
    <property type="match status" value="1"/>
</dbReference>
<dbReference type="InterPro" id="IPR012782">
    <property type="entry name" value="Acetolactate_synth_catblc"/>
</dbReference>
<dbReference type="GO" id="GO:0009099">
    <property type="term" value="P:L-valine biosynthetic process"/>
    <property type="evidence" value="ECO:0007669"/>
    <property type="project" value="TreeGrafter"/>
</dbReference>
<dbReference type="GO" id="GO:0003984">
    <property type="term" value="F:acetolactate synthase activity"/>
    <property type="evidence" value="ECO:0007669"/>
    <property type="project" value="UniProtKB-EC"/>
</dbReference>
<dbReference type="FunFam" id="3.40.50.970:FF:000007">
    <property type="entry name" value="Acetolactate synthase"/>
    <property type="match status" value="1"/>
</dbReference>
<feature type="domain" description="Thiamine pyrophosphate enzyme central" evidence="4">
    <location>
        <begin position="199"/>
        <end position="333"/>
    </location>
</feature>
<protein>
    <submittedName>
        <fullName evidence="8 9">Acetolactate synthase</fullName>
        <ecNumber evidence="7 8">2.2.1.6</ecNumber>
    </submittedName>
    <submittedName>
        <fullName evidence="7">Alpha-acetolactate synthase</fullName>
    </submittedName>
</protein>
<dbReference type="SMR" id="A0A0B5HLI4"/>
<dbReference type="EMBL" id="KM882896">
    <property type="protein sequence ID" value="AJF45952.1"/>
    <property type="molecule type" value="Genomic_DNA"/>
</dbReference>
<feature type="domain" description="Thiamine pyrophosphate enzyme N-terminal TPP-binding" evidence="6">
    <location>
        <begin position="14"/>
        <end position="128"/>
    </location>
</feature>
<evidence type="ECO:0000259" key="6">
    <source>
        <dbReference type="Pfam" id="PF02776"/>
    </source>
</evidence>
<dbReference type="GO" id="GO:0050660">
    <property type="term" value="F:flavin adenine dinucleotide binding"/>
    <property type="evidence" value="ECO:0007669"/>
    <property type="project" value="TreeGrafter"/>
</dbReference>
<evidence type="ECO:0000313" key="7">
    <source>
        <dbReference type="EMBL" id="AJF45952.1"/>
    </source>
</evidence>
<dbReference type="InterPro" id="IPR012000">
    <property type="entry name" value="Thiamin_PyroP_enz_cen_dom"/>
</dbReference>
<dbReference type="PROSITE" id="PS00187">
    <property type="entry name" value="TPP_ENZYMES"/>
    <property type="match status" value="1"/>
</dbReference>
<dbReference type="Pfam" id="PF02776">
    <property type="entry name" value="TPP_enzyme_N"/>
    <property type="match status" value="1"/>
</dbReference>
<dbReference type="Gene3D" id="3.40.50.970">
    <property type="match status" value="2"/>
</dbReference>
<dbReference type="SUPFAM" id="SSF52467">
    <property type="entry name" value="DHS-like NAD/FAD-binding domain"/>
    <property type="match status" value="1"/>
</dbReference>
<dbReference type="Pfam" id="PF00205">
    <property type="entry name" value="TPP_enzyme_M"/>
    <property type="match status" value="1"/>
</dbReference>
<reference evidence="8 11" key="3">
    <citation type="submission" date="2020-12" db="EMBL/GenBank/DDBJ databases">
        <title>FDA dAtabase for Regulatory Grade micrObial Sequences (FDA-ARGOS): Supporting development and validation of Infectious Disease Dx tests.</title>
        <authorList>
            <person name="Nelson B."/>
            <person name="Plummer A."/>
            <person name="Tallon L."/>
            <person name="Sadzewicz L."/>
            <person name="Zhao X."/>
            <person name="Boylan J."/>
            <person name="Ott S."/>
            <person name="Bowen H."/>
            <person name="Vavikolanu K."/>
            <person name="Mehta A."/>
            <person name="Aluvathingal J."/>
            <person name="Nadendla S."/>
            <person name="Myers T."/>
            <person name="Yan Y."/>
            <person name="Sichtig H."/>
        </authorList>
    </citation>
    <scope>NUCLEOTIDE SEQUENCE [LARGE SCALE GENOMIC DNA]</scope>
    <source>
        <strain evidence="8 11">FDAARGOS_923</strain>
    </source>
</reference>
<dbReference type="NCBIfam" id="TIGR02418">
    <property type="entry name" value="acolac_catab"/>
    <property type="match status" value="1"/>
</dbReference>
<dbReference type="PANTHER" id="PTHR18968">
    <property type="entry name" value="THIAMINE PYROPHOSPHATE ENZYMES"/>
    <property type="match status" value="1"/>
</dbReference>
<dbReference type="Pfam" id="PF02775">
    <property type="entry name" value="TPP_enzyme_C"/>
    <property type="match status" value="1"/>
</dbReference>
<organism evidence="7">
    <name type="scientific">Bacillus licheniformis</name>
    <dbReference type="NCBI Taxonomy" id="1402"/>
    <lineage>
        <taxon>Bacteria</taxon>
        <taxon>Bacillati</taxon>
        <taxon>Bacillota</taxon>
        <taxon>Bacilli</taxon>
        <taxon>Bacillales</taxon>
        <taxon>Bacillaceae</taxon>
        <taxon>Bacillus</taxon>
    </lineage>
</organism>
<dbReference type="GeneID" id="92859576"/>
<evidence type="ECO:0000313" key="10">
    <source>
        <dbReference type="Proteomes" id="UP000435910"/>
    </source>
</evidence>
<comment type="similarity">
    <text evidence="1 3">Belongs to the TPP enzyme family.</text>
</comment>